<dbReference type="AlphaFoldDB" id="A0A0M8MYA4"/>
<organism evidence="1 2">
    <name type="scientific">Escovopsis weberi</name>
    <dbReference type="NCBI Taxonomy" id="150374"/>
    <lineage>
        <taxon>Eukaryota</taxon>
        <taxon>Fungi</taxon>
        <taxon>Dikarya</taxon>
        <taxon>Ascomycota</taxon>
        <taxon>Pezizomycotina</taxon>
        <taxon>Sordariomycetes</taxon>
        <taxon>Hypocreomycetidae</taxon>
        <taxon>Hypocreales</taxon>
        <taxon>Hypocreaceae</taxon>
        <taxon>Escovopsis</taxon>
    </lineage>
</organism>
<protein>
    <submittedName>
        <fullName evidence="1">Zinc finger protein 629</fullName>
    </submittedName>
</protein>
<dbReference type="EMBL" id="LGSR01000029">
    <property type="protein sequence ID" value="KOS16794.1"/>
    <property type="molecule type" value="Genomic_DNA"/>
</dbReference>
<evidence type="ECO:0000313" key="2">
    <source>
        <dbReference type="Proteomes" id="UP000053831"/>
    </source>
</evidence>
<dbReference type="Gene3D" id="3.30.160.60">
    <property type="entry name" value="Classic Zinc Finger"/>
    <property type="match status" value="1"/>
</dbReference>
<evidence type="ECO:0000313" key="1">
    <source>
        <dbReference type="EMBL" id="KOS16794.1"/>
    </source>
</evidence>
<name>A0A0M8MYA4_ESCWE</name>
<proteinExistence type="predicted"/>
<dbReference type="Proteomes" id="UP000053831">
    <property type="component" value="Unassembled WGS sequence"/>
</dbReference>
<keyword evidence="2" id="KW-1185">Reference proteome</keyword>
<accession>A0A0M8MYA4</accession>
<dbReference type="OrthoDB" id="5366256at2759"/>
<sequence length="208" mass="22307">MQRAGSNSYMGSPTLSMADSGSHIGLPVYTSAPSSAANMGMGAQTYLPPYSPPMHDTQVFPSPYQQPLPSSFGMPMEYPVPYASPREFSIPPSTDPALMYRMPTSVPAENGPTHACNAASAGGNAVLGSQEGSSSQVRVVQGRPKPRCWDHGCNGRQFSTFSNLLRHQREKSGQAAKATCPNCGAEFTRTTARNGHLLHDKCKQRRST</sequence>
<comment type="caution">
    <text evidence="1">The sequence shown here is derived from an EMBL/GenBank/DDBJ whole genome shotgun (WGS) entry which is preliminary data.</text>
</comment>
<reference evidence="1 2" key="1">
    <citation type="submission" date="2015-07" db="EMBL/GenBank/DDBJ databases">
        <title>The genome of the fungus Escovopsis weberi, a specialized disease agent of ant agriculture.</title>
        <authorList>
            <person name="de Man T.J."/>
            <person name="Stajich J.E."/>
            <person name="Kubicek C.P."/>
            <person name="Chenthamara K."/>
            <person name="Atanasova L."/>
            <person name="Druzhinina I.S."/>
            <person name="Birnbaum S."/>
            <person name="Barribeau S.M."/>
            <person name="Teiling C."/>
            <person name="Suen G."/>
            <person name="Currie C."/>
            <person name="Gerardo N.M."/>
        </authorList>
    </citation>
    <scope>NUCLEOTIDE SEQUENCE [LARGE SCALE GENOMIC DNA]</scope>
</reference>
<dbReference type="STRING" id="150374.A0A0M8MYA4"/>
<gene>
    <name evidence="1" type="ORF">ESCO_004795</name>
</gene>